<dbReference type="RefSeq" id="WP_377602240.1">
    <property type="nucleotide sequence ID" value="NZ_JBHUME010000007.1"/>
</dbReference>
<dbReference type="PANTHER" id="PTHR34138:SF1">
    <property type="entry name" value="CELL SHAPE-DETERMINING PROTEIN MREC"/>
    <property type="match status" value="1"/>
</dbReference>
<feature type="coiled-coil region" evidence="6">
    <location>
        <begin position="87"/>
        <end position="114"/>
    </location>
</feature>
<evidence type="ECO:0000256" key="1">
    <source>
        <dbReference type="ARBA" id="ARBA00009369"/>
    </source>
</evidence>
<dbReference type="InterPro" id="IPR042175">
    <property type="entry name" value="Cell/Rod_MreC_2"/>
</dbReference>
<organism evidence="8 9">
    <name type="scientific">Paenibacillus gansuensis</name>
    <dbReference type="NCBI Taxonomy" id="306542"/>
    <lineage>
        <taxon>Bacteria</taxon>
        <taxon>Bacillati</taxon>
        <taxon>Bacillota</taxon>
        <taxon>Bacilli</taxon>
        <taxon>Bacillales</taxon>
        <taxon>Paenibacillaceae</taxon>
        <taxon>Paenibacillus</taxon>
    </lineage>
</organism>
<gene>
    <name evidence="8" type="primary">mreC</name>
    <name evidence="8" type="ORF">ACFSUF_09060</name>
</gene>
<comment type="function">
    <text evidence="5">Involved in formation and maintenance of cell shape.</text>
</comment>
<evidence type="ECO:0000256" key="5">
    <source>
        <dbReference type="PIRNR" id="PIRNR038471"/>
    </source>
</evidence>
<sequence length="289" mass="32192">MLFKFLGSKKLIVLMLAFIFFIALMGFTSARMYKLSWPEKFLKDTVSFTQSMFYKPAGSIAGFFGEIRNLRVIYEENKSLKITVAQYARDRVKLNYLEEENERLKSKVNFTERQKNANKYTFRYAEATAQSPDPYNHTITVNLGEKDGIVPNMAVMSELGLVGRIVSTSAFYSNVQLISDLDAKESAAKAIAATTMSNGKLTKSFGMIESYDTKTGMLQMTKIPPNDPLKKGDTVITSGLGGVYPRGIIIGTVMKVEVGEFGITHVAEIKPAADLKQLQDVFIVEVPKP</sequence>
<dbReference type="Gene3D" id="2.40.10.350">
    <property type="entry name" value="Rod shape-determining protein MreC, domain 2"/>
    <property type="match status" value="1"/>
</dbReference>
<evidence type="ECO:0000256" key="2">
    <source>
        <dbReference type="ARBA" id="ARBA00013855"/>
    </source>
</evidence>
<keyword evidence="6" id="KW-0175">Coiled coil</keyword>
<evidence type="ECO:0000256" key="4">
    <source>
        <dbReference type="ARBA" id="ARBA00032089"/>
    </source>
</evidence>
<dbReference type="EMBL" id="JBHUME010000007">
    <property type="protein sequence ID" value="MFD2612569.1"/>
    <property type="molecule type" value="Genomic_DNA"/>
</dbReference>
<keyword evidence="3 5" id="KW-0133">Cell shape</keyword>
<dbReference type="InterPro" id="IPR042177">
    <property type="entry name" value="Cell/Rod_1"/>
</dbReference>
<reference evidence="9" key="1">
    <citation type="journal article" date="2019" name="Int. J. Syst. Evol. Microbiol.">
        <title>The Global Catalogue of Microorganisms (GCM) 10K type strain sequencing project: providing services to taxonomists for standard genome sequencing and annotation.</title>
        <authorList>
            <consortium name="The Broad Institute Genomics Platform"/>
            <consortium name="The Broad Institute Genome Sequencing Center for Infectious Disease"/>
            <person name="Wu L."/>
            <person name="Ma J."/>
        </authorList>
    </citation>
    <scope>NUCLEOTIDE SEQUENCE [LARGE SCALE GENOMIC DNA]</scope>
    <source>
        <strain evidence="9">KCTC 3950</strain>
    </source>
</reference>
<dbReference type="PANTHER" id="PTHR34138">
    <property type="entry name" value="CELL SHAPE-DETERMINING PROTEIN MREC"/>
    <property type="match status" value="1"/>
</dbReference>
<dbReference type="InterPro" id="IPR007221">
    <property type="entry name" value="MreC"/>
</dbReference>
<feature type="domain" description="Rod shape-determining protein MreC beta-barrel core" evidence="7">
    <location>
        <begin position="129"/>
        <end position="285"/>
    </location>
</feature>
<dbReference type="PIRSF" id="PIRSF038471">
    <property type="entry name" value="MreC"/>
    <property type="match status" value="1"/>
</dbReference>
<name>A0ABW5PCG6_9BACL</name>
<comment type="similarity">
    <text evidence="1 5">Belongs to the MreC family.</text>
</comment>
<dbReference type="NCBIfam" id="TIGR00219">
    <property type="entry name" value="mreC"/>
    <property type="match status" value="1"/>
</dbReference>
<dbReference type="Gene3D" id="2.40.10.340">
    <property type="entry name" value="Rod shape-determining protein MreC, domain 1"/>
    <property type="match status" value="1"/>
</dbReference>
<evidence type="ECO:0000313" key="8">
    <source>
        <dbReference type="EMBL" id="MFD2612569.1"/>
    </source>
</evidence>
<dbReference type="Proteomes" id="UP001597541">
    <property type="component" value="Unassembled WGS sequence"/>
</dbReference>
<evidence type="ECO:0000256" key="3">
    <source>
        <dbReference type="ARBA" id="ARBA00022960"/>
    </source>
</evidence>
<protein>
    <recommendedName>
        <fullName evidence="2 5">Cell shape-determining protein MreC</fullName>
    </recommendedName>
    <alternativeName>
        <fullName evidence="4 5">Cell shape protein MreC</fullName>
    </alternativeName>
</protein>
<comment type="caution">
    <text evidence="8">The sequence shown here is derived from an EMBL/GenBank/DDBJ whole genome shotgun (WGS) entry which is preliminary data.</text>
</comment>
<dbReference type="Pfam" id="PF04085">
    <property type="entry name" value="MreC"/>
    <property type="match status" value="1"/>
</dbReference>
<proteinExistence type="inferred from homology"/>
<dbReference type="InterPro" id="IPR055342">
    <property type="entry name" value="MreC_beta-barrel_core"/>
</dbReference>
<evidence type="ECO:0000313" key="9">
    <source>
        <dbReference type="Proteomes" id="UP001597541"/>
    </source>
</evidence>
<evidence type="ECO:0000256" key="6">
    <source>
        <dbReference type="SAM" id="Coils"/>
    </source>
</evidence>
<evidence type="ECO:0000259" key="7">
    <source>
        <dbReference type="Pfam" id="PF04085"/>
    </source>
</evidence>
<accession>A0ABW5PCG6</accession>
<keyword evidence="9" id="KW-1185">Reference proteome</keyword>